<evidence type="ECO:0000256" key="2">
    <source>
        <dbReference type="ARBA" id="ARBA00002704"/>
    </source>
</evidence>
<evidence type="ECO:0000256" key="1">
    <source>
        <dbReference type="ARBA" id="ARBA00001043"/>
    </source>
</evidence>
<dbReference type="NCBIfam" id="TIGR02962">
    <property type="entry name" value="hdxy_isourate"/>
    <property type="match status" value="1"/>
</dbReference>
<feature type="binding site" evidence="12">
    <location>
        <position position="155"/>
    </location>
    <ligand>
        <name>substrate</name>
    </ligand>
</feature>
<dbReference type="InterPro" id="IPR000895">
    <property type="entry name" value="Transthyretin/HIU_hydrolase"/>
</dbReference>
<evidence type="ECO:0000259" key="14">
    <source>
        <dbReference type="SMART" id="SM00095"/>
    </source>
</evidence>
<comment type="similarity">
    <text evidence="4 13">Belongs to the transthyretin family. 5-hydroxyisourate hydrolase subfamily.</text>
</comment>
<reference evidence="15" key="1">
    <citation type="submission" date="2020-03" db="EMBL/GenBank/DDBJ databases">
        <title>Studies in the Genomics of Life Span.</title>
        <authorList>
            <person name="Glass D."/>
        </authorList>
    </citation>
    <scope>NUCLEOTIDE SEQUENCE</scope>
    <source>
        <strain evidence="15">SUZIE</strain>
        <tissue evidence="15">Muscle</tissue>
    </source>
</reference>
<evidence type="ECO:0000256" key="4">
    <source>
        <dbReference type="ARBA" id="ARBA00009850"/>
    </source>
</evidence>
<comment type="subcellular location">
    <subcellularLocation>
        <location evidence="3">Peroxisome</location>
    </subcellularLocation>
</comment>
<feature type="binding site" evidence="12">
    <location>
        <position position="51"/>
    </location>
    <ligand>
        <name>substrate</name>
    </ligand>
</feature>
<keyword evidence="10" id="KW-0576">Peroxisome</keyword>
<comment type="caution">
    <text evidence="15">The sequence shown here is derived from an EMBL/GenBank/DDBJ whole genome shotgun (WGS) entry which is preliminary data.</text>
</comment>
<evidence type="ECO:0000256" key="9">
    <source>
        <dbReference type="ARBA" id="ARBA00022801"/>
    </source>
</evidence>
<dbReference type="GO" id="GO:0005777">
    <property type="term" value="C:peroxisome"/>
    <property type="evidence" value="ECO:0007669"/>
    <property type="project" value="UniProtKB-SubCell"/>
</dbReference>
<dbReference type="InterPro" id="IPR036817">
    <property type="entry name" value="Transthyretin/HIU_hydrolase_sf"/>
</dbReference>
<dbReference type="SUPFAM" id="SSF49472">
    <property type="entry name" value="Transthyretin (synonym: prealbumin)"/>
    <property type="match status" value="1"/>
</dbReference>
<dbReference type="InterPro" id="IPR014306">
    <property type="entry name" value="Hydroxyisourate_hydrolase"/>
</dbReference>
<comment type="function">
    <text evidence="2">Catalyzes the hydrolysis of 5-hydroxyisourate (HIU) to 2-oxo-4-hydroxy-4-carboxy-5-ureidoimidazoline (OHCU).</text>
</comment>
<organism evidence="15 16">
    <name type="scientific">Sciurus carolinensis</name>
    <name type="common">Eastern gray squirrel</name>
    <dbReference type="NCBI Taxonomy" id="30640"/>
    <lineage>
        <taxon>Eukaryota</taxon>
        <taxon>Metazoa</taxon>
        <taxon>Chordata</taxon>
        <taxon>Craniata</taxon>
        <taxon>Vertebrata</taxon>
        <taxon>Euteleostomi</taxon>
        <taxon>Mammalia</taxon>
        <taxon>Eutheria</taxon>
        <taxon>Euarchontoglires</taxon>
        <taxon>Glires</taxon>
        <taxon>Rodentia</taxon>
        <taxon>Sciuromorpha</taxon>
        <taxon>Sciuridae</taxon>
        <taxon>Sciurinae</taxon>
        <taxon>Sciurini</taxon>
        <taxon>Sciurus</taxon>
    </lineage>
</organism>
<evidence type="ECO:0000256" key="7">
    <source>
        <dbReference type="ARBA" id="ARBA00017539"/>
    </source>
</evidence>
<protein>
    <recommendedName>
        <fullName evidence="7 13">5-hydroxyisourate hydrolase</fullName>
        <shortName evidence="13">HIU hydrolase</shortName>
        <shortName evidence="13">HIUHase</shortName>
        <ecNumber evidence="6 13">3.5.2.17</ecNumber>
    </recommendedName>
</protein>
<evidence type="ECO:0000313" key="15">
    <source>
        <dbReference type="EMBL" id="MBZ3876331.1"/>
    </source>
</evidence>
<dbReference type="SMART" id="SM00095">
    <property type="entry name" value="TR_THY"/>
    <property type="match status" value="1"/>
</dbReference>
<feature type="domain" description="Transthyretin/hydroxyisourate hydrolase" evidence="14">
    <location>
        <begin position="44"/>
        <end position="157"/>
    </location>
</feature>
<evidence type="ECO:0000256" key="3">
    <source>
        <dbReference type="ARBA" id="ARBA00004275"/>
    </source>
</evidence>
<dbReference type="PANTHER" id="PTHR10395">
    <property type="entry name" value="URICASE AND TRANSTHYRETIN-RELATED"/>
    <property type="match status" value="1"/>
</dbReference>
<evidence type="ECO:0000256" key="10">
    <source>
        <dbReference type="ARBA" id="ARBA00023140"/>
    </source>
</evidence>
<accession>A0AA41SXR3</accession>
<proteinExistence type="inferred from homology"/>
<dbReference type="CDD" id="cd05822">
    <property type="entry name" value="TLP_HIUase"/>
    <property type="match status" value="1"/>
</dbReference>
<comment type="subunit">
    <text evidence="5 13">Homotetramer.</text>
</comment>
<name>A0AA41SXR3_SCICA</name>
<dbReference type="PRINTS" id="PR00189">
    <property type="entry name" value="TRNSTHYRETIN"/>
</dbReference>
<dbReference type="InterPro" id="IPR023419">
    <property type="entry name" value="Transthyretin_CS"/>
</dbReference>
<comment type="pathway">
    <text evidence="11">Purine metabolism; urate degradation; (S)-allantoin from urate: step 2/3.</text>
</comment>
<evidence type="ECO:0000256" key="13">
    <source>
        <dbReference type="RuleBase" id="RU361270"/>
    </source>
</evidence>
<comment type="catalytic activity">
    <reaction evidence="1 13">
        <text>5-hydroxyisourate + H2O = 5-hydroxy-2-oxo-4-ureido-2,5-dihydro-1H-imidazole-5-carboxylate + H(+)</text>
        <dbReference type="Rhea" id="RHEA:23736"/>
        <dbReference type="ChEBI" id="CHEBI:15377"/>
        <dbReference type="ChEBI" id="CHEBI:15378"/>
        <dbReference type="ChEBI" id="CHEBI:18072"/>
        <dbReference type="ChEBI" id="CHEBI:58639"/>
        <dbReference type="EC" id="3.5.2.17"/>
    </reaction>
</comment>
<evidence type="ECO:0000256" key="6">
    <source>
        <dbReference type="ARBA" id="ARBA00012609"/>
    </source>
</evidence>
<dbReference type="GO" id="GO:0006144">
    <property type="term" value="P:purine nucleobase metabolic process"/>
    <property type="evidence" value="ECO:0007669"/>
    <property type="project" value="UniProtKB-KW"/>
</dbReference>
<evidence type="ECO:0000256" key="11">
    <source>
        <dbReference type="ARBA" id="ARBA00060539"/>
    </source>
</evidence>
<keyword evidence="16" id="KW-1185">Reference proteome</keyword>
<dbReference type="EC" id="3.5.2.17" evidence="6 13"/>
<dbReference type="FunFam" id="2.60.40.180:FF:000004">
    <property type="entry name" value="5-hydroxyisourate hydrolase"/>
    <property type="match status" value="1"/>
</dbReference>
<dbReference type="PROSITE" id="PS00769">
    <property type="entry name" value="TRANSTHYRETIN_2"/>
    <property type="match status" value="1"/>
</dbReference>
<keyword evidence="8 13" id="KW-0659">Purine metabolism</keyword>
<dbReference type="AlphaFoldDB" id="A0AA41SXR3"/>
<dbReference type="Pfam" id="PF00576">
    <property type="entry name" value="Transthyretin"/>
    <property type="match status" value="1"/>
</dbReference>
<dbReference type="GO" id="GO:0033971">
    <property type="term" value="F:hydroxyisourate hydrolase activity"/>
    <property type="evidence" value="ECO:0007669"/>
    <property type="project" value="UniProtKB-EC"/>
</dbReference>
<gene>
    <name evidence="15" type="ORF">SUZIE_137405</name>
</gene>
<evidence type="ECO:0000256" key="5">
    <source>
        <dbReference type="ARBA" id="ARBA00011881"/>
    </source>
</evidence>
<dbReference type="Proteomes" id="UP001166674">
    <property type="component" value="Unassembled WGS sequence"/>
</dbReference>
<dbReference type="EMBL" id="JAATJV010273000">
    <property type="protein sequence ID" value="MBZ3876331.1"/>
    <property type="molecule type" value="Genomic_DNA"/>
</dbReference>
<evidence type="ECO:0000256" key="8">
    <source>
        <dbReference type="ARBA" id="ARBA00022631"/>
    </source>
</evidence>
<dbReference type="PANTHER" id="PTHR10395:SF11">
    <property type="entry name" value="5-HYDROXYISOURATE HYDROLASE"/>
    <property type="match status" value="1"/>
</dbReference>
<evidence type="ECO:0000256" key="12">
    <source>
        <dbReference type="PIRSR" id="PIRSR600895-51"/>
    </source>
</evidence>
<dbReference type="Gene3D" id="2.60.40.180">
    <property type="entry name" value="Transthyretin/hydroxyisourate hydrolase domain"/>
    <property type="match status" value="1"/>
</dbReference>
<sequence length="158" mass="18021">MLVPERIAYLISPQWGQQGCFWSLVPTGICHNRRELKGSGMEPDSSPLTTHVLDTASGLPACGLCLHLSRLEDLTQQWTELRKSYTDPDGRCPGLLRPGQMKPGTYKLSFDTESYWKERGQESFYPYVEVVFTITKETQKFHVPLLLSPWSYTTYRGS</sequence>
<feature type="binding site" evidence="12">
    <location>
        <position position="91"/>
    </location>
    <ligand>
        <name>substrate</name>
    </ligand>
</feature>
<keyword evidence="9 13" id="KW-0378">Hydrolase</keyword>
<evidence type="ECO:0000313" key="16">
    <source>
        <dbReference type="Proteomes" id="UP001166674"/>
    </source>
</evidence>
<dbReference type="InterPro" id="IPR023416">
    <property type="entry name" value="Transthyretin/HIU_hydrolase_d"/>
</dbReference>